<accession>A0A4Z0Q175</accession>
<keyword evidence="1" id="KW-0472">Membrane</keyword>
<dbReference type="RefSeq" id="WP_135460654.1">
    <property type="nucleotide sequence ID" value="NZ_SRLC01000001.1"/>
</dbReference>
<evidence type="ECO:0000256" key="1">
    <source>
        <dbReference type="SAM" id="Phobius"/>
    </source>
</evidence>
<protein>
    <submittedName>
        <fullName evidence="2">Uncharacterized protein</fullName>
    </submittedName>
</protein>
<organism evidence="2 3">
    <name type="scientific">Hymenobacter aquaticus</name>
    <dbReference type="NCBI Taxonomy" id="1867101"/>
    <lineage>
        <taxon>Bacteria</taxon>
        <taxon>Pseudomonadati</taxon>
        <taxon>Bacteroidota</taxon>
        <taxon>Cytophagia</taxon>
        <taxon>Cytophagales</taxon>
        <taxon>Hymenobacteraceae</taxon>
        <taxon>Hymenobacter</taxon>
    </lineage>
</organism>
<evidence type="ECO:0000313" key="2">
    <source>
        <dbReference type="EMBL" id="TGE23737.1"/>
    </source>
</evidence>
<sequence>MDFLDALDVLSNLLLLADSPSKPTKRPTTPARLVGYVLLLVICGSVLLLALLVLLLVLTPRGFLGSNWGSVVCGGSAFLLAVGVAYGLFKIRLIESYKPGWFFALVGLLTFLFTIALTHAAVAWPQVAHLVP</sequence>
<proteinExistence type="predicted"/>
<dbReference type="AlphaFoldDB" id="A0A4Z0Q175"/>
<feature type="transmembrane region" description="Helical" evidence="1">
    <location>
        <begin position="101"/>
        <end position="124"/>
    </location>
</feature>
<feature type="transmembrane region" description="Helical" evidence="1">
    <location>
        <begin position="68"/>
        <end position="89"/>
    </location>
</feature>
<keyword evidence="3" id="KW-1185">Reference proteome</keyword>
<dbReference type="Proteomes" id="UP000297549">
    <property type="component" value="Unassembled WGS sequence"/>
</dbReference>
<evidence type="ECO:0000313" key="3">
    <source>
        <dbReference type="Proteomes" id="UP000297549"/>
    </source>
</evidence>
<dbReference type="EMBL" id="SRLC01000001">
    <property type="protein sequence ID" value="TGE23737.1"/>
    <property type="molecule type" value="Genomic_DNA"/>
</dbReference>
<comment type="caution">
    <text evidence="2">The sequence shown here is derived from an EMBL/GenBank/DDBJ whole genome shotgun (WGS) entry which is preliminary data.</text>
</comment>
<keyword evidence="1" id="KW-0812">Transmembrane</keyword>
<reference evidence="2 3" key="1">
    <citation type="submission" date="2019-04" db="EMBL/GenBank/DDBJ databases">
        <authorList>
            <person name="Feng G."/>
            <person name="Zhang J."/>
            <person name="Zhu H."/>
        </authorList>
    </citation>
    <scope>NUCLEOTIDE SEQUENCE [LARGE SCALE GENOMIC DNA]</scope>
    <source>
        <strain evidence="2 3">JCM 31653</strain>
    </source>
</reference>
<name>A0A4Z0Q175_9BACT</name>
<feature type="transmembrane region" description="Helical" evidence="1">
    <location>
        <begin position="33"/>
        <end position="56"/>
    </location>
</feature>
<keyword evidence="1" id="KW-1133">Transmembrane helix</keyword>
<gene>
    <name evidence="2" type="ORF">E5K00_00550</name>
</gene>